<sequence length="182" mass="21323">MATQIPKTGKKSPTSLKWDTIESFRQHSSPFSEEDRYRGEYDFEPQEQVPPKRKKEANLFNYQAYYEKEVVKREIKELTNQVKLELDRLRKTELKFLSEVKDVEHVAINSPTEKPGVYHIRFLELVLGILKTLQLKINESRTWFQALVTKKKKRGSLFAALSRKKGTQYSLSQEITSARSVQ</sequence>
<feature type="domain" description="DUF5660" evidence="2">
    <location>
        <begin position="72"/>
        <end position="181"/>
    </location>
</feature>
<dbReference type="InterPro" id="IPR043719">
    <property type="entry name" value="DUF5660"/>
</dbReference>
<dbReference type="EMBL" id="PEZG01000026">
    <property type="protein sequence ID" value="PIS15902.1"/>
    <property type="molecule type" value="Genomic_DNA"/>
</dbReference>
<evidence type="ECO:0000313" key="4">
    <source>
        <dbReference type="Proteomes" id="UP000231198"/>
    </source>
</evidence>
<comment type="caution">
    <text evidence="3">The sequence shown here is derived from an EMBL/GenBank/DDBJ whole genome shotgun (WGS) entry which is preliminary data.</text>
</comment>
<evidence type="ECO:0000313" key="3">
    <source>
        <dbReference type="EMBL" id="PIS15902.1"/>
    </source>
</evidence>
<protein>
    <recommendedName>
        <fullName evidence="2">DUF5660 domain-containing protein</fullName>
    </recommendedName>
</protein>
<proteinExistence type="predicted"/>
<dbReference type="Proteomes" id="UP000231198">
    <property type="component" value="Unassembled WGS sequence"/>
</dbReference>
<reference evidence="4" key="1">
    <citation type="submission" date="2017-09" db="EMBL/GenBank/DDBJ databases">
        <title>Depth-based differentiation of microbial function through sediment-hosted aquifers and enrichment of novel symbionts in the deep terrestrial subsurface.</title>
        <authorList>
            <person name="Probst A.J."/>
            <person name="Ladd B."/>
            <person name="Jarett J.K."/>
            <person name="Geller-Mcgrath D.E."/>
            <person name="Sieber C.M.K."/>
            <person name="Emerson J.B."/>
            <person name="Anantharaman K."/>
            <person name="Thomas B.C."/>
            <person name="Malmstrom R."/>
            <person name="Stieglmeier M."/>
            <person name="Klingl A."/>
            <person name="Woyke T."/>
            <person name="Ryan C.M."/>
            <person name="Banfield J.F."/>
        </authorList>
    </citation>
    <scope>NUCLEOTIDE SEQUENCE [LARGE SCALE GENOMIC DNA]</scope>
</reference>
<name>A0A2H0WTA3_9BACT</name>
<organism evidence="3 4">
    <name type="scientific">Candidatus Roizmanbacteria bacterium CG09_land_8_20_14_0_10_41_9</name>
    <dbReference type="NCBI Taxonomy" id="1974850"/>
    <lineage>
        <taxon>Bacteria</taxon>
        <taxon>Candidatus Roizmaniibacteriota</taxon>
    </lineage>
</organism>
<dbReference type="AlphaFoldDB" id="A0A2H0WTA3"/>
<evidence type="ECO:0000259" key="2">
    <source>
        <dbReference type="Pfam" id="PF18904"/>
    </source>
</evidence>
<gene>
    <name evidence="3" type="ORF">COT62_01190</name>
</gene>
<dbReference type="Pfam" id="PF18904">
    <property type="entry name" value="DUF5660"/>
    <property type="match status" value="1"/>
</dbReference>
<keyword evidence="1" id="KW-0175">Coiled coil</keyword>
<accession>A0A2H0WTA3</accession>
<evidence type="ECO:0000256" key="1">
    <source>
        <dbReference type="SAM" id="Coils"/>
    </source>
</evidence>
<feature type="coiled-coil region" evidence="1">
    <location>
        <begin position="68"/>
        <end position="95"/>
    </location>
</feature>